<dbReference type="EMBL" id="AQGS01001087">
    <property type="protein sequence ID" value="EPS35644.1"/>
    <property type="molecule type" value="Genomic_DNA"/>
</dbReference>
<dbReference type="Proteomes" id="UP000015100">
    <property type="component" value="Unassembled WGS sequence"/>
</dbReference>
<keyword evidence="9" id="KW-1185">Reference proteome</keyword>
<feature type="transmembrane region" description="Helical" evidence="6">
    <location>
        <begin position="20"/>
        <end position="40"/>
    </location>
</feature>
<keyword evidence="2 6" id="KW-0812">Transmembrane</keyword>
<dbReference type="OMA" id="ANENEWM"/>
<dbReference type="OrthoDB" id="5297079at2759"/>
<feature type="transmembrane region" description="Helical" evidence="6">
    <location>
        <begin position="250"/>
        <end position="273"/>
    </location>
</feature>
<keyword evidence="4 6" id="KW-0472">Membrane</keyword>
<dbReference type="InterPro" id="IPR049326">
    <property type="entry name" value="Rhodopsin_dom_fungi"/>
</dbReference>
<feature type="transmembrane region" description="Helical" evidence="6">
    <location>
        <begin position="218"/>
        <end position="238"/>
    </location>
</feature>
<keyword evidence="3 6" id="KW-1133">Transmembrane helix</keyword>
<evidence type="ECO:0000259" key="7">
    <source>
        <dbReference type="Pfam" id="PF20684"/>
    </source>
</evidence>
<comment type="caution">
    <text evidence="8">The sequence shown here is derived from an EMBL/GenBank/DDBJ whole genome shotgun (WGS) entry which is preliminary data.</text>
</comment>
<feature type="transmembrane region" description="Helical" evidence="6">
    <location>
        <begin position="61"/>
        <end position="81"/>
    </location>
</feature>
<dbReference type="PANTHER" id="PTHR33048:SF47">
    <property type="entry name" value="INTEGRAL MEMBRANE PROTEIN-RELATED"/>
    <property type="match status" value="1"/>
</dbReference>
<proteinExistence type="inferred from homology"/>
<feature type="transmembrane region" description="Helical" evidence="6">
    <location>
        <begin position="178"/>
        <end position="202"/>
    </location>
</feature>
<reference evidence="9" key="2">
    <citation type="submission" date="2013-04" db="EMBL/GenBank/DDBJ databases">
        <title>Genomic mechanisms accounting for the adaptation to parasitism in nematode-trapping fungi.</title>
        <authorList>
            <person name="Ahren D.G."/>
        </authorList>
    </citation>
    <scope>NUCLEOTIDE SEQUENCE [LARGE SCALE GENOMIC DNA]</scope>
    <source>
        <strain evidence="9">CBS 200.50</strain>
    </source>
</reference>
<evidence type="ECO:0000256" key="6">
    <source>
        <dbReference type="SAM" id="Phobius"/>
    </source>
</evidence>
<feature type="transmembrane region" description="Helical" evidence="6">
    <location>
        <begin position="101"/>
        <end position="122"/>
    </location>
</feature>
<dbReference type="InterPro" id="IPR052337">
    <property type="entry name" value="SAT4-like"/>
</dbReference>
<dbReference type="PANTHER" id="PTHR33048">
    <property type="entry name" value="PTH11-LIKE INTEGRAL MEMBRANE PROTEIN (AFU_ORTHOLOGUE AFUA_5G11245)"/>
    <property type="match status" value="1"/>
</dbReference>
<feature type="domain" description="Rhodopsin" evidence="7">
    <location>
        <begin position="40"/>
        <end position="272"/>
    </location>
</feature>
<name>S7ZYW8_DACHA</name>
<evidence type="ECO:0000256" key="1">
    <source>
        <dbReference type="ARBA" id="ARBA00004141"/>
    </source>
</evidence>
<protein>
    <recommendedName>
        <fullName evidence="7">Rhodopsin domain-containing protein</fullName>
    </recommendedName>
</protein>
<evidence type="ECO:0000313" key="8">
    <source>
        <dbReference type="EMBL" id="EPS35644.1"/>
    </source>
</evidence>
<evidence type="ECO:0000256" key="2">
    <source>
        <dbReference type="ARBA" id="ARBA00022692"/>
    </source>
</evidence>
<sequence length="510" mass="58522">MAKFYFLVDPRSPQYWDRESVASFICIFTTSLIGLTAWWLRAYVKHKLYAKILWDDILMALAELFSLIYTGFAFAQIRYGLAIPMYDRPPVLEEMFQGPNYYGRVFYLGGIMFFKLSLCVTCHRMTHGRLEGKYAVMFVFGCCIALSVMCMVALMMAFPPGSVEYPLPGVDLLPYTTVIYSTVATISTTCDMMCFVIPLIYIKPTFLREERLRVRSGWMWITFLTTCISILRGVAIMPATTEYSAESKDLVLLGILELNIGILTTSIPALHVWMDISREGKMGFRSYQPLKLIYSYSQFFLYPLPKFWRGKKASLNAYTDALHNYKFDRRFSRLMKTGSYKVFFGPAGAEPTLKDVMKSTRSKKAKSGFQRWWAISTKGLKLKLGQIFGKSRQTKTESADVELRDMAPQRDIDAANENEWMEMDNTQNDNSIPAERDVQAYLTNRNFAILFPDMELEEILAFEQEQERRAAEYRNPDGNFSDSDIEDLTAFAGVAIDNTRQGETHASARF</sequence>
<dbReference type="HOGENOM" id="CLU_534201_0_0_1"/>
<evidence type="ECO:0000256" key="3">
    <source>
        <dbReference type="ARBA" id="ARBA00022989"/>
    </source>
</evidence>
<organism evidence="8 9">
    <name type="scientific">Dactylellina haptotyla (strain CBS 200.50)</name>
    <name type="common">Nematode-trapping fungus</name>
    <name type="synonym">Monacrosporium haptotylum</name>
    <dbReference type="NCBI Taxonomy" id="1284197"/>
    <lineage>
        <taxon>Eukaryota</taxon>
        <taxon>Fungi</taxon>
        <taxon>Dikarya</taxon>
        <taxon>Ascomycota</taxon>
        <taxon>Pezizomycotina</taxon>
        <taxon>Orbiliomycetes</taxon>
        <taxon>Orbiliales</taxon>
        <taxon>Orbiliaceae</taxon>
        <taxon>Dactylellina</taxon>
    </lineage>
</organism>
<comment type="subcellular location">
    <subcellularLocation>
        <location evidence="1">Membrane</location>
        <topology evidence="1">Multi-pass membrane protein</topology>
    </subcellularLocation>
</comment>
<dbReference type="AlphaFoldDB" id="S7ZYW8"/>
<feature type="transmembrane region" description="Helical" evidence="6">
    <location>
        <begin position="134"/>
        <end position="158"/>
    </location>
</feature>
<dbReference type="Pfam" id="PF20684">
    <property type="entry name" value="Fung_rhodopsin"/>
    <property type="match status" value="1"/>
</dbReference>
<accession>S7ZYW8</accession>
<reference evidence="8 9" key="1">
    <citation type="journal article" date="2013" name="PLoS Genet.">
        <title>Genomic mechanisms accounting for the adaptation to parasitism in nematode-trapping fungi.</title>
        <authorList>
            <person name="Meerupati T."/>
            <person name="Andersson K.M."/>
            <person name="Friman E."/>
            <person name="Kumar D."/>
            <person name="Tunlid A."/>
            <person name="Ahren D."/>
        </authorList>
    </citation>
    <scope>NUCLEOTIDE SEQUENCE [LARGE SCALE GENOMIC DNA]</scope>
    <source>
        <strain evidence="8 9">CBS 200.50</strain>
    </source>
</reference>
<evidence type="ECO:0000256" key="4">
    <source>
        <dbReference type="ARBA" id="ARBA00023136"/>
    </source>
</evidence>
<evidence type="ECO:0000256" key="5">
    <source>
        <dbReference type="ARBA" id="ARBA00038359"/>
    </source>
</evidence>
<evidence type="ECO:0000313" key="9">
    <source>
        <dbReference type="Proteomes" id="UP000015100"/>
    </source>
</evidence>
<gene>
    <name evidence="8" type="ORF">H072_10912</name>
</gene>
<dbReference type="GO" id="GO:0016020">
    <property type="term" value="C:membrane"/>
    <property type="evidence" value="ECO:0007669"/>
    <property type="project" value="UniProtKB-SubCell"/>
</dbReference>
<comment type="similarity">
    <text evidence="5">Belongs to the SAT4 family.</text>
</comment>